<reference evidence="10" key="1">
    <citation type="journal article" date="2023" name="Front. Microbiol.">
        <title>Genomic-based phylogenetic and metabolic analyses of the genus Natronomonas, and description of Natronomonas aquatica sp. nov.</title>
        <authorList>
            <person name="Garcia-Roldan A."/>
            <person name="Duran-Viseras A."/>
            <person name="de la Haba R.R."/>
            <person name="Corral P."/>
            <person name="Sanchez-Porro C."/>
            <person name="Ventosa A."/>
        </authorList>
    </citation>
    <scope>NUCLEOTIDE SEQUENCE</scope>
    <source>
        <strain evidence="10">F2-12</strain>
    </source>
</reference>
<keyword evidence="11" id="KW-1185">Reference proteome</keyword>
<dbReference type="InterPro" id="IPR000014">
    <property type="entry name" value="PAS"/>
</dbReference>
<dbReference type="Gene3D" id="3.30.450.20">
    <property type="entry name" value="PAS domain"/>
    <property type="match status" value="1"/>
</dbReference>
<protein>
    <recommendedName>
        <fullName evidence="2">histidine kinase</fullName>
        <ecNumber evidence="2">2.7.13.3</ecNumber>
    </recommendedName>
</protein>
<comment type="catalytic activity">
    <reaction evidence="1">
        <text>ATP + protein L-histidine = ADP + protein N-phospho-L-histidine.</text>
        <dbReference type="EC" id="2.7.13.3"/>
    </reaction>
</comment>
<name>A0A9R1CNP3_9EURY</name>
<evidence type="ECO:0000313" key="10">
    <source>
        <dbReference type="EMBL" id="MCQ4332048.1"/>
    </source>
</evidence>
<dbReference type="CDD" id="cd00130">
    <property type="entry name" value="PAS"/>
    <property type="match status" value="1"/>
</dbReference>
<gene>
    <name evidence="10" type="ORF">KM295_00820</name>
</gene>
<dbReference type="AlphaFoldDB" id="A0A9R1CNP3"/>
<dbReference type="SMART" id="SM00388">
    <property type="entry name" value="HisKA"/>
    <property type="match status" value="1"/>
</dbReference>
<dbReference type="Gene3D" id="3.30.565.10">
    <property type="entry name" value="Histidine kinase-like ATPase, C-terminal domain"/>
    <property type="match status" value="1"/>
</dbReference>
<dbReference type="InterPro" id="IPR003018">
    <property type="entry name" value="GAF"/>
</dbReference>
<dbReference type="Pfam" id="PF00512">
    <property type="entry name" value="HisKA"/>
    <property type="match status" value="1"/>
</dbReference>
<feature type="transmembrane region" description="Helical" evidence="8">
    <location>
        <begin position="48"/>
        <end position="67"/>
    </location>
</feature>
<feature type="compositionally biased region" description="Basic and acidic residues" evidence="7">
    <location>
        <begin position="576"/>
        <end position="592"/>
    </location>
</feature>
<dbReference type="InterPro" id="IPR005467">
    <property type="entry name" value="His_kinase_dom"/>
</dbReference>
<dbReference type="InterPro" id="IPR013656">
    <property type="entry name" value="PAS_4"/>
</dbReference>
<keyword evidence="8" id="KW-0812">Transmembrane</keyword>
<dbReference type="InterPro" id="IPR003594">
    <property type="entry name" value="HATPase_dom"/>
</dbReference>
<dbReference type="GO" id="GO:0000155">
    <property type="term" value="F:phosphorelay sensor kinase activity"/>
    <property type="evidence" value="ECO:0007669"/>
    <property type="project" value="InterPro"/>
</dbReference>
<dbReference type="Gene3D" id="1.10.287.130">
    <property type="match status" value="1"/>
</dbReference>
<dbReference type="PANTHER" id="PTHR43711">
    <property type="entry name" value="TWO-COMPONENT HISTIDINE KINASE"/>
    <property type="match status" value="1"/>
</dbReference>
<dbReference type="PRINTS" id="PR00344">
    <property type="entry name" value="BCTRLSENSOR"/>
</dbReference>
<dbReference type="SMART" id="SM00065">
    <property type="entry name" value="GAF"/>
    <property type="match status" value="1"/>
</dbReference>
<dbReference type="Pfam" id="PF02518">
    <property type="entry name" value="HATPase_c"/>
    <property type="match status" value="1"/>
</dbReference>
<feature type="domain" description="Histidine kinase" evidence="9">
    <location>
        <begin position="440"/>
        <end position="677"/>
    </location>
</feature>
<sequence length="677" mass="74031">MDSDVSERFLGGIIVAALGAVLSVVTVFDIYEDAVLQGDPLYLTLLENVVPIGVDLALIVVGSLLVIGRMPYAGFALRIAGWCLFGGAALFAITGWVYYFQILQGDLKPLVVFSHVVAMGALAGLLIGVYDGSRLERETELRVERDRTSTLFENSSDCIAAVEFVDGRPVVRRINDAFRRTFEIDDEDIVGEVIDDVIVPPERNDRAETISERASRGRHVEEEVLRLTASGEKRAFRMQAIPLETPAAAIDGYAVYTDITGQHRYESRLAALHDATRELMEVGSPDGITERAVRSVDDVLGFRTARIFRYEPSTDRLEPAARTERAGEILGDAAPLERGETVVWSVFETGEPEFVRDVHARSDTRSDVHRGDSPIRSELLLPIGEWGVLVIGSESADAFDDSDLSLSRTLAANVEAAMDRADRRQELEAQNERLETFASVVSHDLRNPLGVARGFLELAREGEPDALDRAADALDRMDRLIDTLLALARSGESIGDLEAVSLDDVARSAWSTVETDKGTLEIDVGNGADATVRADPDRLRQLLENLFRNSVEHGSTGSRTQSDDSVEHGSTSNRLQADDSVEHGSTSDRPEAETDDDTGITVRVTRFPEGFAVEDDGAGIPEPEREKVFERGYTTDEEGTGLGLMIVREIAEAHGWAVSVGESEPGGARFEFRLSEP</sequence>
<keyword evidence="5" id="KW-0418">Kinase</keyword>
<evidence type="ECO:0000256" key="6">
    <source>
        <dbReference type="ARBA" id="ARBA00023012"/>
    </source>
</evidence>
<feature type="transmembrane region" description="Helical" evidence="8">
    <location>
        <begin position="79"/>
        <end position="99"/>
    </location>
</feature>
<feature type="transmembrane region" description="Helical" evidence="8">
    <location>
        <begin position="9"/>
        <end position="28"/>
    </location>
</feature>
<dbReference type="SMART" id="SM00387">
    <property type="entry name" value="HATPase_c"/>
    <property type="match status" value="1"/>
</dbReference>
<comment type="caution">
    <text evidence="10">The sequence shown here is derived from an EMBL/GenBank/DDBJ whole genome shotgun (WGS) entry which is preliminary data.</text>
</comment>
<dbReference type="EMBL" id="JAHLKM010000001">
    <property type="protein sequence ID" value="MCQ4332048.1"/>
    <property type="molecule type" value="Genomic_DNA"/>
</dbReference>
<evidence type="ECO:0000256" key="7">
    <source>
        <dbReference type="SAM" id="MobiDB-lite"/>
    </source>
</evidence>
<dbReference type="PANTHER" id="PTHR43711:SF1">
    <property type="entry name" value="HISTIDINE KINASE 1"/>
    <property type="match status" value="1"/>
</dbReference>
<dbReference type="InterPro" id="IPR003661">
    <property type="entry name" value="HisK_dim/P_dom"/>
</dbReference>
<dbReference type="InterPro" id="IPR035965">
    <property type="entry name" value="PAS-like_dom_sf"/>
</dbReference>
<proteinExistence type="predicted"/>
<dbReference type="EC" id="2.7.13.3" evidence="2"/>
<dbReference type="CDD" id="cd00082">
    <property type="entry name" value="HisKA"/>
    <property type="match status" value="1"/>
</dbReference>
<evidence type="ECO:0000256" key="4">
    <source>
        <dbReference type="ARBA" id="ARBA00022679"/>
    </source>
</evidence>
<keyword evidence="8" id="KW-1133">Transmembrane helix</keyword>
<dbReference type="InterPro" id="IPR036097">
    <property type="entry name" value="HisK_dim/P_sf"/>
</dbReference>
<evidence type="ECO:0000256" key="1">
    <source>
        <dbReference type="ARBA" id="ARBA00000085"/>
    </source>
</evidence>
<dbReference type="NCBIfam" id="TIGR00229">
    <property type="entry name" value="sensory_box"/>
    <property type="match status" value="1"/>
</dbReference>
<evidence type="ECO:0000256" key="2">
    <source>
        <dbReference type="ARBA" id="ARBA00012438"/>
    </source>
</evidence>
<dbReference type="SUPFAM" id="SSF55781">
    <property type="entry name" value="GAF domain-like"/>
    <property type="match status" value="1"/>
</dbReference>
<dbReference type="Gene3D" id="3.30.450.40">
    <property type="match status" value="1"/>
</dbReference>
<dbReference type="SUPFAM" id="SSF55874">
    <property type="entry name" value="ATPase domain of HSP90 chaperone/DNA topoisomerase II/histidine kinase"/>
    <property type="match status" value="1"/>
</dbReference>
<keyword evidence="6" id="KW-0902">Two-component regulatory system</keyword>
<dbReference type="PROSITE" id="PS50109">
    <property type="entry name" value="HIS_KIN"/>
    <property type="match status" value="1"/>
</dbReference>
<dbReference type="InterPro" id="IPR050736">
    <property type="entry name" value="Sensor_HK_Regulatory"/>
</dbReference>
<dbReference type="InterPro" id="IPR029016">
    <property type="entry name" value="GAF-like_dom_sf"/>
</dbReference>
<dbReference type="SUPFAM" id="SSF47384">
    <property type="entry name" value="Homodimeric domain of signal transducing histidine kinase"/>
    <property type="match status" value="1"/>
</dbReference>
<evidence type="ECO:0000313" key="11">
    <source>
        <dbReference type="Proteomes" id="UP001139494"/>
    </source>
</evidence>
<keyword evidence="3" id="KW-0597">Phosphoprotein</keyword>
<accession>A0A9R1CNP3</accession>
<dbReference type="Proteomes" id="UP001139494">
    <property type="component" value="Unassembled WGS sequence"/>
</dbReference>
<keyword evidence="8" id="KW-0472">Membrane</keyword>
<keyword evidence="4" id="KW-0808">Transferase</keyword>
<dbReference type="Pfam" id="PF08448">
    <property type="entry name" value="PAS_4"/>
    <property type="match status" value="1"/>
</dbReference>
<evidence type="ECO:0000256" key="5">
    <source>
        <dbReference type="ARBA" id="ARBA00022777"/>
    </source>
</evidence>
<dbReference type="Pfam" id="PF13185">
    <property type="entry name" value="GAF_2"/>
    <property type="match status" value="1"/>
</dbReference>
<dbReference type="InterPro" id="IPR004358">
    <property type="entry name" value="Sig_transdc_His_kin-like_C"/>
</dbReference>
<evidence type="ECO:0000259" key="9">
    <source>
        <dbReference type="PROSITE" id="PS50109"/>
    </source>
</evidence>
<dbReference type="InterPro" id="IPR036890">
    <property type="entry name" value="HATPase_C_sf"/>
</dbReference>
<evidence type="ECO:0000256" key="8">
    <source>
        <dbReference type="SAM" id="Phobius"/>
    </source>
</evidence>
<organism evidence="10 11">
    <name type="scientific">Natronomonas aquatica</name>
    <dbReference type="NCBI Taxonomy" id="2841590"/>
    <lineage>
        <taxon>Archaea</taxon>
        <taxon>Methanobacteriati</taxon>
        <taxon>Methanobacteriota</taxon>
        <taxon>Stenosarchaea group</taxon>
        <taxon>Halobacteria</taxon>
        <taxon>Halobacteriales</taxon>
        <taxon>Natronomonadaceae</taxon>
        <taxon>Natronomonas</taxon>
    </lineage>
</organism>
<dbReference type="CDD" id="cd00075">
    <property type="entry name" value="HATPase"/>
    <property type="match status" value="1"/>
</dbReference>
<evidence type="ECO:0000256" key="3">
    <source>
        <dbReference type="ARBA" id="ARBA00022553"/>
    </source>
</evidence>
<feature type="region of interest" description="Disordered" evidence="7">
    <location>
        <begin position="550"/>
        <end position="601"/>
    </location>
</feature>
<dbReference type="RefSeq" id="WP_256027960.1">
    <property type="nucleotide sequence ID" value="NZ_JAHLKM010000001.1"/>
</dbReference>
<dbReference type="SUPFAM" id="SSF55785">
    <property type="entry name" value="PYP-like sensor domain (PAS domain)"/>
    <property type="match status" value="1"/>
</dbReference>